<dbReference type="OrthoDB" id="427924at2759"/>
<comment type="caution">
    <text evidence="1">The sequence shown here is derived from an EMBL/GenBank/DDBJ whole genome shotgun (WGS) entry which is preliminary data.</text>
</comment>
<accession>A0A6G0XZG3</accession>
<keyword evidence="1" id="KW-0808">Transferase</keyword>
<dbReference type="Proteomes" id="UP000478052">
    <property type="component" value="Unassembled WGS sequence"/>
</dbReference>
<dbReference type="AlphaFoldDB" id="A0A6G0XZG3"/>
<sequence>MNRWGVRVKSPPSKCGFSSELTTVIRDIFVVAKEAAINDKIVWKKEEYADLKYQKKNNGHNQSKQGFNTHKELKIKCGICGRSNHFQKDCRYMDYECNNCGEKGHLSTVFNYDLSNTFFSIINQNSQNKTVKPFTVNLVVENNNVTFEIDTDSQHSVISKRLYIHLFSHIKLKNNDISLSDYVGNDIKPIGKIFVNSVYQNKKFTMCLKGDQQCWSSINRSK</sequence>
<organism evidence="1 2">
    <name type="scientific">Aphis craccivora</name>
    <name type="common">Cowpea aphid</name>
    <dbReference type="NCBI Taxonomy" id="307492"/>
    <lineage>
        <taxon>Eukaryota</taxon>
        <taxon>Metazoa</taxon>
        <taxon>Ecdysozoa</taxon>
        <taxon>Arthropoda</taxon>
        <taxon>Hexapoda</taxon>
        <taxon>Insecta</taxon>
        <taxon>Pterygota</taxon>
        <taxon>Neoptera</taxon>
        <taxon>Paraneoptera</taxon>
        <taxon>Hemiptera</taxon>
        <taxon>Sternorrhyncha</taxon>
        <taxon>Aphidomorpha</taxon>
        <taxon>Aphidoidea</taxon>
        <taxon>Aphididae</taxon>
        <taxon>Aphidini</taxon>
        <taxon>Aphis</taxon>
        <taxon>Aphis</taxon>
    </lineage>
</organism>
<keyword evidence="1" id="KW-0695">RNA-directed DNA polymerase</keyword>
<dbReference type="SUPFAM" id="SSF57756">
    <property type="entry name" value="Retrovirus zinc finger-like domains"/>
    <property type="match status" value="1"/>
</dbReference>
<proteinExistence type="predicted"/>
<evidence type="ECO:0000313" key="2">
    <source>
        <dbReference type="Proteomes" id="UP000478052"/>
    </source>
</evidence>
<dbReference type="GO" id="GO:0008270">
    <property type="term" value="F:zinc ion binding"/>
    <property type="evidence" value="ECO:0007669"/>
    <property type="project" value="InterPro"/>
</dbReference>
<name>A0A6G0XZG3_APHCR</name>
<gene>
    <name evidence="1" type="ORF">FWK35_00028677</name>
</gene>
<keyword evidence="1" id="KW-0548">Nucleotidyltransferase</keyword>
<evidence type="ECO:0000313" key="1">
    <source>
        <dbReference type="EMBL" id="KAF0745956.1"/>
    </source>
</evidence>
<protein>
    <submittedName>
        <fullName evidence="1">Reverse transcriptase domain-containing protein</fullName>
    </submittedName>
</protein>
<reference evidence="1 2" key="1">
    <citation type="submission" date="2019-08" db="EMBL/GenBank/DDBJ databases">
        <title>Whole genome of Aphis craccivora.</title>
        <authorList>
            <person name="Voronova N.V."/>
            <person name="Shulinski R.S."/>
            <person name="Bandarenka Y.V."/>
            <person name="Zhorov D.G."/>
            <person name="Warner D."/>
        </authorList>
    </citation>
    <scope>NUCLEOTIDE SEQUENCE [LARGE SCALE GENOMIC DNA]</scope>
    <source>
        <strain evidence="1">180601</strain>
        <tissue evidence="1">Whole Body</tissue>
    </source>
</reference>
<dbReference type="Gene3D" id="4.10.60.10">
    <property type="entry name" value="Zinc finger, CCHC-type"/>
    <property type="match status" value="1"/>
</dbReference>
<dbReference type="GO" id="GO:0003964">
    <property type="term" value="F:RNA-directed DNA polymerase activity"/>
    <property type="evidence" value="ECO:0007669"/>
    <property type="project" value="UniProtKB-KW"/>
</dbReference>
<dbReference type="InterPro" id="IPR036875">
    <property type="entry name" value="Znf_CCHC_sf"/>
</dbReference>
<keyword evidence="2" id="KW-1185">Reference proteome</keyword>
<dbReference type="EMBL" id="VUJU01007380">
    <property type="protein sequence ID" value="KAF0745956.1"/>
    <property type="molecule type" value="Genomic_DNA"/>
</dbReference>
<dbReference type="GO" id="GO:0003676">
    <property type="term" value="F:nucleic acid binding"/>
    <property type="evidence" value="ECO:0007669"/>
    <property type="project" value="InterPro"/>
</dbReference>